<keyword evidence="1 5" id="KW-0238">DNA-binding</keyword>
<comment type="caution">
    <text evidence="5">The sequence shown here is derived from an EMBL/GenBank/DDBJ whole genome shotgun (WGS) entry which is preliminary data.</text>
</comment>
<evidence type="ECO:0000256" key="2">
    <source>
        <dbReference type="RuleBase" id="RU004020"/>
    </source>
</evidence>
<evidence type="ECO:0000256" key="1">
    <source>
        <dbReference type="ARBA" id="ARBA00023125"/>
    </source>
</evidence>
<reference evidence="5" key="2">
    <citation type="submission" date="2021-04" db="EMBL/GenBank/DDBJ databases">
        <authorList>
            <person name="Podell S."/>
        </authorList>
    </citation>
    <scope>NUCLEOTIDE SEQUENCE</scope>
    <source>
        <strain evidence="5">Hildebrandi</strain>
    </source>
</reference>
<feature type="region of interest" description="Disordered" evidence="3">
    <location>
        <begin position="428"/>
        <end position="460"/>
    </location>
</feature>
<dbReference type="Pfam" id="PF00447">
    <property type="entry name" value="HSF_DNA-bind"/>
    <property type="match status" value="1"/>
</dbReference>
<keyword evidence="6" id="KW-1185">Reference proteome</keyword>
<feature type="compositionally biased region" description="Basic and acidic residues" evidence="3">
    <location>
        <begin position="487"/>
        <end position="502"/>
    </location>
</feature>
<dbReference type="InterPro" id="IPR000232">
    <property type="entry name" value="HSF_DNA-bd"/>
</dbReference>
<dbReference type="PANTHER" id="PTHR10015:SF206">
    <property type="entry name" value="HSF-TYPE DNA-BINDING DOMAIN-CONTAINING PROTEIN"/>
    <property type="match status" value="1"/>
</dbReference>
<dbReference type="OrthoDB" id="60033at2759"/>
<feature type="compositionally biased region" description="Polar residues" evidence="3">
    <location>
        <begin position="428"/>
        <end position="440"/>
    </location>
</feature>
<evidence type="ECO:0000313" key="6">
    <source>
        <dbReference type="Proteomes" id="UP000693970"/>
    </source>
</evidence>
<dbReference type="SMART" id="SM00415">
    <property type="entry name" value="HSF"/>
    <property type="match status" value="1"/>
</dbReference>
<feature type="compositionally biased region" description="Low complexity" evidence="3">
    <location>
        <begin position="55"/>
        <end position="66"/>
    </location>
</feature>
<feature type="compositionally biased region" description="Basic and acidic residues" evidence="3">
    <location>
        <begin position="31"/>
        <end position="41"/>
    </location>
</feature>
<dbReference type="PANTHER" id="PTHR10015">
    <property type="entry name" value="HEAT SHOCK TRANSCRIPTION FACTOR"/>
    <property type="match status" value="1"/>
</dbReference>
<feature type="region of interest" description="Disordered" evidence="3">
    <location>
        <begin position="472"/>
        <end position="502"/>
    </location>
</feature>
<feature type="region of interest" description="Disordered" evidence="3">
    <location>
        <begin position="181"/>
        <end position="202"/>
    </location>
</feature>
<dbReference type="Proteomes" id="UP000693970">
    <property type="component" value="Unassembled WGS sequence"/>
</dbReference>
<evidence type="ECO:0000256" key="3">
    <source>
        <dbReference type="SAM" id="MobiDB-lite"/>
    </source>
</evidence>
<protein>
    <submittedName>
        <fullName evidence="5">HSF-type DNA-binding protein</fullName>
    </submittedName>
</protein>
<evidence type="ECO:0000313" key="5">
    <source>
        <dbReference type="EMBL" id="KAG7340891.1"/>
    </source>
</evidence>
<name>A0A9K3KCW5_9STRA</name>
<sequence>MMRKSREEKEQDYRKRIRIATETPFPGRQQQNERKEEREGPHTGTSVSAATFPHAKATTATSTGTSSKDEDSSSQDNAISSTHKLPFPWKLHKLLEHAEKEGYQDIISWEPDGKSFRVHKPSQFCESVLGKFFRQSKYESFTRQLYIYGFSKVEGKGPSTGGFRHPQFLRDNRNLTLTLGRNQAGDRRRKRSHVNTDTSNNSSTSFATSFLFGNMAVPQQSQDFLSSSTAVQQPFSIDLRASQQSQQNQLSIPQSTLSQSRLLASHLRDASVSSACGSDEPSTWQQQQTPSFLQPIPSLYERTSSVPQEQSQQQHQILLPLSQPQLQSQNITSLQSYVGTHQHPLSHFSVDGMSPIVPTRLLRPHQFPLPGSALLDAEARLSRTGSPSVDADNAYLQAMQGDIPGLKKPPPLQHDVSELVGNDTFIKTKTSTDHNSTSGSGRHGSDSKLSDGGTANDCQWEDDLFQPRSIEEMIANPRLGQQQPSQDRNEFPQWDHAEKGYN</sequence>
<comment type="similarity">
    <text evidence="2">Belongs to the HSF family.</text>
</comment>
<accession>A0A9K3KCW5</accession>
<organism evidence="5 6">
    <name type="scientific">Nitzschia inconspicua</name>
    <dbReference type="NCBI Taxonomy" id="303405"/>
    <lineage>
        <taxon>Eukaryota</taxon>
        <taxon>Sar</taxon>
        <taxon>Stramenopiles</taxon>
        <taxon>Ochrophyta</taxon>
        <taxon>Bacillariophyta</taxon>
        <taxon>Bacillariophyceae</taxon>
        <taxon>Bacillariophycidae</taxon>
        <taxon>Bacillariales</taxon>
        <taxon>Bacillariaceae</taxon>
        <taxon>Nitzschia</taxon>
    </lineage>
</organism>
<proteinExistence type="inferred from homology"/>
<feature type="compositionally biased region" description="Basic and acidic residues" evidence="3">
    <location>
        <begin position="1"/>
        <end position="14"/>
    </location>
</feature>
<dbReference type="FunFam" id="1.10.10.10:FF:000479">
    <property type="entry name" value="Predicted protein"/>
    <property type="match status" value="1"/>
</dbReference>
<feature type="region of interest" description="Disordered" evidence="3">
    <location>
        <begin position="1"/>
        <end position="81"/>
    </location>
</feature>
<dbReference type="EMBL" id="JAGRRH010000027">
    <property type="protein sequence ID" value="KAG7340891.1"/>
    <property type="molecule type" value="Genomic_DNA"/>
</dbReference>
<dbReference type="AlphaFoldDB" id="A0A9K3KCW5"/>
<dbReference type="GO" id="GO:0003700">
    <property type="term" value="F:DNA-binding transcription factor activity"/>
    <property type="evidence" value="ECO:0007669"/>
    <property type="project" value="InterPro"/>
</dbReference>
<feature type="domain" description="HSF-type DNA-binding" evidence="4">
    <location>
        <begin position="83"/>
        <end position="182"/>
    </location>
</feature>
<evidence type="ECO:0000259" key="4">
    <source>
        <dbReference type="SMART" id="SM00415"/>
    </source>
</evidence>
<dbReference type="GO" id="GO:0043565">
    <property type="term" value="F:sequence-specific DNA binding"/>
    <property type="evidence" value="ECO:0007669"/>
    <property type="project" value="InterPro"/>
</dbReference>
<gene>
    <name evidence="5" type="ORF">IV203_024434</name>
</gene>
<reference evidence="5" key="1">
    <citation type="journal article" date="2021" name="Sci. Rep.">
        <title>Diploid genomic architecture of Nitzschia inconspicua, an elite biomass production diatom.</title>
        <authorList>
            <person name="Oliver A."/>
            <person name="Podell S."/>
            <person name="Pinowska A."/>
            <person name="Traller J.C."/>
            <person name="Smith S.R."/>
            <person name="McClure R."/>
            <person name="Beliaev A."/>
            <person name="Bohutskyi P."/>
            <person name="Hill E.A."/>
            <person name="Rabines A."/>
            <person name="Zheng H."/>
            <person name="Allen L.Z."/>
            <person name="Kuo A."/>
            <person name="Grigoriev I.V."/>
            <person name="Allen A.E."/>
            <person name="Hazlebeck D."/>
            <person name="Allen E.E."/>
        </authorList>
    </citation>
    <scope>NUCLEOTIDE SEQUENCE</scope>
    <source>
        <strain evidence="5">Hildebrandi</strain>
    </source>
</reference>